<dbReference type="GO" id="GO:0043409">
    <property type="term" value="P:negative regulation of MAPK cascade"/>
    <property type="evidence" value="ECO:0007669"/>
    <property type="project" value="TreeGrafter"/>
</dbReference>
<dbReference type="AlphaFoldDB" id="A0A067M631"/>
<sequence>MSDSPTSTDSEEMHEFSISTILPGFLFLGPEITAPEHVDQLRAVGVKRILNVAIECDPDDSGLGLRDRFDRYLKIPMRDIVEEENVAKCVKEVCEFLDDARLHSSPTYVHCKAGKSRSVTAVIAYLIHANHWPLSRAYAFVLDRRKGICPNIGFVSELMTFEEQKLGGKSLLPHSKSTSAIPTPVAGAATPPGAPGYTSTLGGRRPSHIRESLPPMLPGHQHVPLEGHDADDVALGSAQEVEVRDSSGRYRHARRAPVDEETLQPMRRVSKAGLESSSWL</sequence>
<dbReference type="SUPFAM" id="SSF52799">
    <property type="entry name" value="(Phosphotyrosine protein) phosphatases II"/>
    <property type="match status" value="1"/>
</dbReference>
<evidence type="ECO:0000313" key="9">
    <source>
        <dbReference type="Proteomes" id="UP000027195"/>
    </source>
</evidence>
<dbReference type="Proteomes" id="UP000027195">
    <property type="component" value="Unassembled WGS sequence"/>
</dbReference>
<evidence type="ECO:0000313" key="8">
    <source>
        <dbReference type="EMBL" id="KDQ11223.1"/>
    </source>
</evidence>
<keyword evidence="3" id="KW-0378">Hydrolase</keyword>
<keyword evidence="4" id="KW-0904">Protein phosphatase</keyword>
<dbReference type="InterPro" id="IPR029021">
    <property type="entry name" value="Prot-tyrosine_phosphatase-like"/>
</dbReference>
<dbReference type="InterPro" id="IPR020422">
    <property type="entry name" value="TYR_PHOSPHATASE_DUAL_dom"/>
</dbReference>
<accession>A0A067M631</accession>
<dbReference type="Gene3D" id="3.90.190.10">
    <property type="entry name" value="Protein tyrosine phosphatase superfamily"/>
    <property type="match status" value="1"/>
</dbReference>
<dbReference type="InParanoid" id="A0A067M631"/>
<proteinExistence type="inferred from homology"/>
<name>A0A067M631_BOTB1</name>
<dbReference type="EC" id="3.1.3.48" evidence="2"/>
<evidence type="ECO:0000256" key="5">
    <source>
        <dbReference type="SAM" id="MobiDB-lite"/>
    </source>
</evidence>
<dbReference type="HOGENOM" id="CLU_053734_0_0_1"/>
<evidence type="ECO:0000256" key="3">
    <source>
        <dbReference type="ARBA" id="ARBA00022801"/>
    </source>
</evidence>
<evidence type="ECO:0000259" key="6">
    <source>
        <dbReference type="PROSITE" id="PS50054"/>
    </source>
</evidence>
<keyword evidence="9" id="KW-1185">Reference proteome</keyword>
<evidence type="ECO:0000256" key="1">
    <source>
        <dbReference type="ARBA" id="ARBA00008601"/>
    </source>
</evidence>
<dbReference type="PROSITE" id="PS50056">
    <property type="entry name" value="TYR_PHOSPHATASE_2"/>
    <property type="match status" value="1"/>
</dbReference>
<dbReference type="PROSITE" id="PS50054">
    <property type="entry name" value="TYR_PHOSPHATASE_DUAL"/>
    <property type="match status" value="1"/>
</dbReference>
<evidence type="ECO:0000259" key="7">
    <source>
        <dbReference type="PROSITE" id="PS50056"/>
    </source>
</evidence>
<dbReference type="OrthoDB" id="273181at2759"/>
<dbReference type="InterPro" id="IPR000340">
    <property type="entry name" value="Dual-sp_phosphatase_cat-dom"/>
</dbReference>
<feature type="domain" description="Tyrosine specific protein phosphatases" evidence="7">
    <location>
        <begin position="84"/>
        <end position="148"/>
    </location>
</feature>
<feature type="region of interest" description="Disordered" evidence="5">
    <location>
        <begin position="242"/>
        <end position="280"/>
    </location>
</feature>
<dbReference type="Pfam" id="PF00782">
    <property type="entry name" value="DSPc"/>
    <property type="match status" value="1"/>
</dbReference>
<dbReference type="EMBL" id="KL198060">
    <property type="protein sequence ID" value="KDQ11223.1"/>
    <property type="molecule type" value="Genomic_DNA"/>
</dbReference>
<gene>
    <name evidence="8" type="ORF">BOTBODRAFT_114738</name>
</gene>
<dbReference type="CDD" id="cd14498">
    <property type="entry name" value="DSP"/>
    <property type="match status" value="1"/>
</dbReference>
<dbReference type="GO" id="GO:0005737">
    <property type="term" value="C:cytoplasm"/>
    <property type="evidence" value="ECO:0007669"/>
    <property type="project" value="TreeGrafter"/>
</dbReference>
<dbReference type="SMART" id="SM00195">
    <property type="entry name" value="DSPc"/>
    <property type="match status" value="1"/>
</dbReference>
<dbReference type="FunFam" id="3.90.190.10:FF:000120">
    <property type="entry name" value="MAP kinase phosphatase, putative"/>
    <property type="match status" value="1"/>
</dbReference>
<comment type="similarity">
    <text evidence="1">Belongs to the protein-tyrosine phosphatase family. Non-receptor class dual specificity subfamily.</text>
</comment>
<evidence type="ECO:0000256" key="4">
    <source>
        <dbReference type="ARBA" id="ARBA00022912"/>
    </source>
</evidence>
<dbReference type="InterPro" id="IPR000387">
    <property type="entry name" value="Tyr_Pase_dom"/>
</dbReference>
<evidence type="ECO:0000256" key="2">
    <source>
        <dbReference type="ARBA" id="ARBA00013064"/>
    </source>
</evidence>
<dbReference type="GO" id="GO:0004725">
    <property type="term" value="F:protein tyrosine phosphatase activity"/>
    <property type="evidence" value="ECO:0007669"/>
    <property type="project" value="UniProtKB-EC"/>
</dbReference>
<protein>
    <recommendedName>
        <fullName evidence="2">protein-tyrosine-phosphatase</fullName>
        <ecNumber evidence="2">3.1.3.48</ecNumber>
    </recommendedName>
</protein>
<dbReference type="PANTHER" id="PTHR10159">
    <property type="entry name" value="DUAL SPECIFICITY PROTEIN PHOSPHATASE"/>
    <property type="match status" value="1"/>
</dbReference>
<organism evidence="8 9">
    <name type="scientific">Botryobasidium botryosum (strain FD-172 SS1)</name>
    <dbReference type="NCBI Taxonomy" id="930990"/>
    <lineage>
        <taxon>Eukaryota</taxon>
        <taxon>Fungi</taxon>
        <taxon>Dikarya</taxon>
        <taxon>Basidiomycota</taxon>
        <taxon>Agaricomycotina</taxon>
        <taxon>Agaricomycetes</taxon>
        <taxon>Cantharellales</taxon>
        <taxon>Botryobasidiaceae</taxon>
        <taxon>Botryobasidium</taxon>
    </lineage>
</organism>
<reference evidence="9" key="1">
    <citation type="journal article" date="2014" name="Proc. Natl. Acad. Sci. U.S.A.">
        <title>Extensive sampling of basidiomycete genomes demonstrates inadequacy of the white-rot/brown-rot paradigm for wood decay fungi.</title>
        <authorList>
            <person name="Riley R."/>
            <person name="Salamov A.A."/>
            <person name="Brown D.W."/>
            <person name="Nagy L.G."/>
            <person name="Floudas D."/>
            <person name="Held B.W."/>
            <person name="Levasseur A."/>
            <person name="Lombard V."/>
            <person name="Morin E."/>
            <person name="Otillar R."/>
            <person name="Lindquist E.A."/>
            <person name="Sun H."/>
            <person name="LaButti K.M."/>
            <person name="Schmutz J."/>
            <person name="Jabbour D."/>
            <person name="Luo H."/>
            <person name="Baker S.E."/>
            <person name="Pisabarro A.G."/>
            <person name="Walton J.D."/>
            <person name="Blanchette R.A."/>
            <person name="Henrissat B."/>
            <person name="Martin F."/>
            <person name="Cullen D."/>
            <person name="Hibbett D.S."/>
            <person name="Grigoriev I.V."/>
        </authorList>
    </citation>
    <scope>NUCLEOTIDE SEQUENCE [LARGE SCALE GENOMIC DNA]</scope>
    <source>
        <strain evidence="9">FD-172 SS1</strain>
    </source>
</reference>
<feature type="domain" description="Tyrosine-protein phosphatase" evidence="6">
    <location>
        <begin position="17"/>
        <end position="167"/>
    </location>
</feature>
<dbReference type="STRING" id="930990.A0A067M631"/>
<dbReference type="PANTHER" id="PTHR10159:SF530">
    <property type="entry name" value="DUAL SPECIFICITY PROTEIN PHOSPHATASE DDB_G0271350-RELATED"/>
    <property type="match status" value="1"/>
</dbReference>